<feature type="transmembrane region" description="Helical" evidence="1">
    <location>
        <begin position="12"/>
        <end position="33"/>
    </location>
</feature>
<keyword evidence="4" id="KW-1185">Reference proteome</keyword>
<keyword evidence="1" id="KW-0812">Transmembrane</keyword>
<dbReference type="Proteomes" id="UP000445000">
    <property type="component" value="Unassembled WGS sequence"/>
</dbReference>
<dbReference type="RefSeq" id="WP_161813605.1">
    <property type="nucleotide sequence ID" value="NZ_BLJN01000004.1"/>
</dbReference>
<keyword evidence="1" id="KW-1133">Transmembrane helix</keyword>
<name>A0A829YF73_9GAMM</name>
<comment type="caution">
    <text evidence="3">The sequence shown here is derived from an EMBL/GenBank/DDBJ whole genome shotgun (WGS) entry which is preliminary data.</text>
</comment>
<evidence type="ECO:0000313" key="3">
    <source>
        <dbReference type="EMBL" id="GFE81914.1"/>
    </source>
</evidence>
<accession>A0A829YF73</accession>
<proteinExistence type="predicted"/>
<evidence type="ECO:0000259" key="2">
    <source>
        <dbReference type="Pfam" id="PF13400"/>
    </source>
</evidence>
<protein>
    <recommendedName>
        <fullName evidence="2">Putative Flp pilus-assembly TadG-like N-terminal domain-containing protein</fullName>
    </recommendedName>
</protein>
<sequence length="427" mass="43962">MQLHESPHAQRGIVAVLIAIAMSALILTAGLALDMGHAFLNKTRLQNTVDAAALAAAKTLADTGGNIAEAEAEAFDAFARNAAAAGNRELATSYGGGGGDLDVVVEFSATLPPFAPGAPNGPYVRVRATGFVMPAWLVSVGGIFEKTVSAAAVAGPRTLNAGSTVCNLAPMMVCGAPGAPGWGYENNAAVVLKNATPGGQSTVGPGNFQLIRLNGSGANIVRSNMAGSYSACLAGGTTIDTQPGGLVGPVAQGLNTRFGRYQGPVNATDYPPDVIVDGQSPEVTARPRVQGDLTQGYDVYQGNERIRPENIQQLLYDYQEYQQQLTDSANYDYQPITEGGTGAFGRRVVAVPIGDCSGTVGGSGSVPLLGFACFFLLQPVQVGGTVSNVFGQFVEDCMVNGTPGPDPVTTFGPQIIQLYDDPASNDS</sequence>
<gene>
    <name evidence="3" type="ORF">GCM10011487_39140</name>
</gene>
<evidence type="ECO:0000313" key="4">
    <source>
        <dbReference type="Proteomes" id="UP000445000"/>
    </source>
</evidence>
<evidence type="ECO:0000256" key="1">
    <source>
        <dbReference type="SAM" id="Phobius"/>
    </source>
</evidence>
<reference evidence="4" key="1">
    <citation type="submission" date="2020-01" db="EMBL/GenBank/DDBJ databases">
        <title>'Steroidobacter agaridevorans' sp. nov., agar-degrading bacteria isolated from rhizosphere soils.</title>
        <authorList>
            <person name="Ikenaga M."/>
            <person name="Kataoka M."/>
            <person name="Murouchi A."/>
            <person name="Katsuragi S."/>
            <person name="Sakai M."/>
        </authorList>
    </citation>
    <scope>NUCLEOTIDE SEQUENCE [LARGE SCALE GENOMIC DNA]</scope>
    <source>
        <strain evidence="4">YU21-B</strain>
    </source>
</reference>
<feature type="domain" description="Putative Flp pilus-assembly TadG-like N-terminal" evidence="2">
    <location>
        <begin position="15"/>
        <end position="57"/>
    </location>
</feature>
<dbReference type="InterPro" id="IPR028087">
    <property type="entry name" value="Tad_N"/>
</dbReference>
<dbReference type="EMBL" id="BLJN01000004">
    <property type="protein sequence ID" value="GFE81914.1"/>
    <property type="molecule type" value="Genomic_DNA"/>
</dbReference>
<organism evidence="3 4">
    <name type="scientific">Steroidobacter agaridevorans</name>
    <dbReference type="NCBI Taxonomy" id="2695856"/>
    <lineage>
        <taxon>Bacteria</taxon>
        <taxon>Pseudomonadati</taxon>
        <taxon>Pseudomonadota</taxon>
        <taxon>Gammaproteobacteria</taxon>
        <taxon>Steroidobacterales</taxon>
        <taxon>Steroidobacteraceae</taxon>
        <taxon>Steroidobacter</taxon>
    </lineage>
</organism>
<keyword evidence="1" id="KW-0472">Membrane</keyword>
<dbReference type="Pfam" id="PF13400">
    <property type="entry name" value="Tad"/>
    <property type="match status" value="1"/>
</dbReference>
<dbReference type="AlphaFoldDB" id="A0A829YF73"/>